<protein>
    <submittedName>
        <fullName evidence="3">Doublecortin domain-containing protein</fullName>
    </submittedName>
</protein>
<accession>A0A0N4W4T2</accession>
<organism evidence="3">
    <name type="scientific">Haemonchus placei</name>
    <name type="common">Barber's pole worm</name>
    <dbReference type="NCBI Taxonomy" id="6290"/>
    <lineage>
        <taxon>Eukaryota</taxon>
        <taxon>Metazoa</taxon>
        <taxon>Ecdysozoa</taxon>
        <taxon>Nematoda</taxon>
        <taxon>Chromadorea</taxon>
        <taxon>Rhabditida</taxon>
        <taxon>Rhabditina</taxon>
        <taxon>Rhabditomorpha</taxon>
        <taxon>Strongyloidea</taxon>
        <taxon>Trichostrongylidae</taxon>
        <taxon>Haemonchus</taxon>
    </lineage>
</organism>
<dbReference type="Proteomes" id="UP000268014">
    <property type="component" value="Unassembled WGS sequence"/>
</dbReference>
<name>A0A0N4W4T2_HAEPC</name>
<dbReference type="WBParaSite" id="HPLM_0000491901-mRNA-1">
    <property type="protein sequence ID" value="HPLM_0000491901-mRNA-1"/>
    <property type="gene ID" value="HPLM_0000491901"/>
</dbReference>
<reference evidence="3" key="1">
    <citation type="submission" date="2017-02" db="UniProtKB">
        <authorList>
            <consortium name="WormBaseParasite"/>
        </authorList>
    </citation>
    <scope>IDENTIFICATION</scope>
</reference>
<reference evidence="1 2" key="2">
    <citation type="submission" date="2018-11" db="EMBL/GenBank/DDBJ databases">
        <authorList>
            <consortium name="Pathogen Informatics"/>
        </authorList>
    </citation>
    <scope>NUCLEOTIDE SEQUENCE [LARGE SCALE GENOMIC DNA]</scope>
    <source>
        <strain evidence="1 2">MHpl1</strain>
    </source>
</reference>
<keyword evidence="2" id="KW-1185">Reference proteome</keyword>
<proteinExistence type="predicted"/>
<dbReference type="EMBL" id="UZAF01016266">
    <property type="protein sequence ID" value="VDO24299.1"/>
    <property type="molecule type" value="Genomic_DNA"/>
</dbReference>
<evidence type="ECO:0000313" key="2">
    <source>
        <dbReference type="Proteomes" id="UP000268014"/>
    </source>
</evidence>
<evidence type="ECO:0000313" key="3">
    <source>
        <dbReference type="WBParaSite" id="HPLM_0000491901-mRNA-1"/>
    </source>
</evidence>
<evidence type="ECO:0000313" key="1">
    <source>
        <dbReference type="EMBL" id="VDO24299.1"/>
    </source>
</evidence>
<dbReference type="AlphaFoldDB" id="A0A0N4W4T2"/>
<gene>
    <name evidence="1" type="ORF">HPLM_LOCUS4911</name>
</gene>
<sequence>MKTFSGYIAPEGVHTVQTGRLVIFENRPYSIFKALFLFYCSLFALAPTSDRLLRNLSTGIRRDYLEFSGS</sequence>